<proteinExistence type="predicted"/>
<dbReference type="InterPro" id="IPR036013">
    <property type="entry name" value="Band_7/SPFH_dom_sf"/>
</dbReference>
<reference evidence="4 5" key="1">
    <citation type="journal article" date="2018" name="BMC Genomics">
        <title>Whole genome sequencing and function prediction of 133 gut anaerobes isolated from chicken caecum in pure cultures.</title>
        <authorList>
            <person name="Medvecky M."/>
            <person name="Cejkova D."/>
            <person name="Polansky O."/>
            <person name="Karasova D."/>
            <person name="Kubasova T."/>
            <person name="Cizek A."/>
            <person name="Rychlik I."/>
        </authorList>
    </citation>
    <scope>NUCLEOTIDE SEQUENCE [LARGE SCALE GENOMIC DNA]</scope>
    <source>
        <strain evidence="4 5">An13</strain>
    </source>
</reference>
<name>A0A1Y4SQB0_9FIRM</name>
<dbReference type="GO" id="GO:0016020">
    <property type="term" value="C:membrane"/>
    <property type="evidence" value="ECO:0007669"/>
    <property type="project" value="InterPro"/>
</dbReference>
<evidence type="ECO:0000256" key="2">
    <source>
        <dbReference type="SAM" id="Phobius"/>
    </source>
</evidence>
<keyword evidence="5" id="KW-1185">Reference proteome</keyword>
<keyword evidence="1" id="KW-0175">Coiled coil</keyword>
<dbReference type="OrthoDB" id="9812991at2"/>
<dbReference type="InterPro" id="IPR000163">
    <property type="entry name" value="Prohibitin"/>
</dbReference>
<feature type="coiled-coil region" evidence="1">
    <location>
        <begin position="213"/>
        <end position="247"/>
    </location>
</feature>
<protein>
    <recommendedName>
        <fullName evidence="3">Band 7 domain-containing protein</fullName>
    </recommendedName>
</protein>
<keyword evidence="2" id="KW-0812">Transmembrane</keyword>
<dbReference type="Pfam" id="PF01145">
    <property type="entry name" value="Band_7"/>
    <property type="match status" value="1"/>
</dbReference>
<dbReference type="Proteomes" id="UP000195305">
    <property type="component" value="Unassembled WGS sequence"/>
</dbReference>
<sequence length="299" mass="33130">MTGIIIFILKAVLFLLIPISFIGFGIKKVDYDFTFKLNKKCLFSLIPLAVFILSSAVVIIPANSVGVRYSALNGTSKKTLDEGVHLIVPFVDKIYEIDTTTQERTDENLSVQTKDAQWISVETNVKYRVSEENAFKVYKGYKTLDNLNKNIIGNYAQDALNTVCSQYNVIDILGEKRNEIIEKTVALLSEKFENEGITLTALTLKDIDAGDEIEKAIKEEAVAKKQVETAEQNRLKAEKEAETKLIEAQGEAAANAAKTSQLTDEILMEQFIKKWNGELPKVTGSDGNIIDINGILGGN</sequence>
<dbReference type="PANTHER" id="PTHR23222">
    <property type="entry name" value="PROHIBITIN"/>
    <property type="match status" value="1"/>
</dbReference>
<dbReference type="SUPFAM" id="SSF117892">
    <property type="entry name" value="Band 7/SPFH domain"/>
    <property type="match status" value="1"/>
</dbReference>
<dbReference type="PANTHER" id="PTHR23222:SF0">
    <property type="entry name" value="PROHIBITIN 1"/>
    <property type="match status" value="1"/>
</dbReference>
<evidence type="ECO:0000313" key="4">
    <source>
        <dbReference type="EMBL" id="OUQ32067.1"/>
    </source>
</evidence>
<organism evidence="4 5">
    <name type="scientific">Massilimicrobiota timonensis</name>
    <dbReference type="NCBI Taxonomy" id="1776392"/>
    <lineage>
        <taxon>Bacteria</taxon>
        <taxon>Bacillati</taxon>
        <taxon>Bacillota</taxon>
        <taxon>Erysipelotrichia</taxon>
        <taxon>Erysipelotrichales</taxon>
        <taxon>Erysipelotrichaceae</taxon>
        <taxon>Massilimicrobiota</taxon>
    </lineage>
</organism>
<dbReference type="InterPro" id="IPR001107">
    <property type="entry name" value="Band_7"/>
</dbReference>
<comment type="caution">
    <text evidence="4">The sequence shown here is derived from an EMBL/GenBank/DDBJ whole genome shotgun (WGS) entry which is preliminary data.</text>
</comment>
<dbReference type="AlphaFoldDB" id="A0A1Y4SQB0"/>
<accession>A0A1Y4SQB0</accession>
<feature type="transmembrane region" description="Helical" evidence="2">
    <location>
        <begin position="6"/>
        <end position="29"/>
    </location>
</feature>
<dbReference type="RefSeq" id="WP_087359863.1">
    <property type="nucleotide sequence ID" value="NZ_NFLJ01000047.1"/>
</dbReference>
<gene>
    <name evidence="4" type="ORF">B5E75_12705</name>
</gene>
<feature type="domain" description="Band 7" evidence="3">
    <location>
        <begin position="55"/>
        <end position="221"/>
    </location>
</feature>
<evidence type="ECO:0000313" key="5">
    <source>
        <dbReference type="Proteomes" id="UP000195305"/>
    </source>
</evidence>
<feature type="transmembrane region" description="Helical" evidence="2">
    <location>
        <begin position="41"/>
        <end position="62"/>
    </location>
</feature>
<keyword evidence="2" id="KW-0472">Membrane</keyword>
<dbReference type="SMART" id="SM00244">
    <property type="entry name" value="PHB"/>
    <property type="match status" value="1"/>
</dbReference>
<dbReference type="CDD" id="cd03401">
    <property type="entry name" value="SPFH_prohibitin"/>
    <property type="match status" value="1"/>
</dbReference>
<keyword evidence="2" id="KW-1133">Transmembrane helix</keyword>
<dbReference type="Gene3D" id="3.30.479.30">
    <property type="entry name" value="Band 7 domain"/>
    <property type="match status" value="1"/>
</dbReference>
<evidence type="ECO:0000256" key="1">
    <source>
        <dbReference type="SAM" id="Coils"/>
    </source>
</evidence>
<dbReference type="EMBL" id="NFLJ01000047">
    <property type="protein sequence ID" value="OUQ32067.1"/>
    <property type="molecule type" value="Genomic_DNA"/>
</dbReference>
<evidence type="ECO:0000259" key="3">
    <source>
        <dbReference type="SMART" id="SM00244"/>
    </source>
</evidence>